<feature type="compositionally biased region" description="Low complexity" evidence="3">
    <location>
        <begin position="391"/>
        <end position="404"/>
    </location>
</feature>
<keyword evidence="9" id="KW-0614">Plasmid</keyword>
<dbReference type="AlphaFoldDB" id="A0A2U9S8T7"/>
<dbReference type="NCBIfam" id="TIGR01730">
    <property type="entry name" value="RND_mfp"/>
    <property type="match status" value="1"/>
</dbReference>
<dbReference type="Pfam" id="PF25917">
    <property type="entry name" value="BSH_RND"/>
    <property type="match status" value="1"/>
</dbReference>
<feature type="signal peptide" evidence="4">
    <location>
        <begin position="1"/>
        <end position="31"/>
    </location>
</feature>
<evidence type="ECO:0000259" key="6">
    <source>
        <dbReference type="Pfam" id="PF25917"/>
    </source>
</evidence>
<name>A0A2U9S8T7_9PROT</name>
<feature type="domain" description="Multidrug resistance protein MdtA-like C-terminal permuted SH3" evidence="8">
    <location>
        <begin position="312"/>
        <end position="370"/>
    </location>
</feature>
<dbReference type="GO" id="GO:0022857">
    <property type="term" value="F:transmembrane transporter activity"/>
    <property type="evidence" value="ECO:0007669"/>
    <property type="project" value="InterPro"/>
</dbReference>
<protein>
    <submittedName>
        <fullName evidence="9">Efflux transporter periplasmic adaptor subunit</fullName>
    </submittedName>
</protein>
<dbReference type="Gene3D" id="2.40.50.100">
    <property type="match status" value="1"/>
</dbReference>
<evidence type="ECO:0000259" key="8">
    <source>
        <dbReference type="Pfam" id="PF25967"/>
    </source>
</evidence>
<evidence type="ECO:0000259" key="5">
    <source>
        <dbReference type="Pfam" id="PF25876"/>
    </source>
</evidence>
<dbReference type="Pfam" id="PF25876">
    <property type="entry name" value="HH_MFP_RND"/>
    <property type="match status" value="1"/>
</dbReference>
<dbReference type="Gene3D" id="1.10.287.470">
    <property type="entry name" value="Helix hairpin bin"/>
    <property type="match status" value="1"/>
</dbReference>
<proteinExistence type="inferred from homology"/>
<dbReference type="RefSeq" id="WP_111068649.1">
    <property type="nucleotide sequence ID" value="NZ_CP029830.1"/>
</dbReference>
<dbReference type="InterPro" id="IPR006143">
    <property type="entry name" value="RND_pump_MFP"/>
</dbReference>
<dbReference type="Gene3D" id="2.40.30.170">
    <property type="match status" value="1"/>
</dbReference>
<evidence type="ECO:0000259" key="7">
    <source>
        <dbReference type="Pfam" id="PF25944"/>
    </source>
</evidence>
<dbReference type="Gene3D" id="2.40.420.20">
    <property type="match status" value="1"/>
</dbReference>
<dbReference type="InterPro" id="IPR058627">
    <property type="entry name" value="MdtA-like_C"/>
</dbReference>
<evidence type="ECO:0000313" key="9">
    <source>
        <dbReference type="EMBL" id="AWU95900.1"/>
    </source>
</evidence>
<feature type="compositionally biased region" description="Low complexity" evidence="3">
    <location>
        <begin position="412"/>
        <end position="424"/>
    </location>
</feature>
<evidence type="ECO:0000256" key="3">
    <source>
        <dbReference type="SAM" id="MobiDB-lite"/>
    </source>
</evidence>
<reference evidence="9 10" key="1">
    <citation type="submission" date="2018-06" db="EMBL/GenBank/DDBJ databases">
        <title>Complete genome sequencing of Azospirillum sp. M2T2B2.</title>
        <authorList>
            <person name="Heo J."/>
            <person name="Kim S.-J."/>
            <person name="Kwon S.-W."/>
            <person name="Anandham R."/>
        </authorList>
    </citation>
    <scope>NUCLEOTIDE SEQUENCE [LARGE SCALE GENOMIC DNA]</scope>
    <source>
        <strain evidence="9 10">M2T2B2</strain>
        <plasmid evidence="9 10">unnamed1</plasmid>
    </source>
</reference>
<evidence type="ECO:0000256" key="1">
    <source>
        <dbReference type="ARBA" id="ARBA00004196"/>
    </source>
</evidence>
<evidence type="ECO:0000313" key="10">
    <source>
        <dbReference type="Proteomes" id="UP000249605"/>
    </source>
</evidence>
<evidence type="ECO:0000256" key="4">
    <source>
        <dbReference type="SAM" id="SignalP"/>
    </source>
</evidence>
<dbReference type="GO" id="GO:0005886">
    <property type="term" value="C:plasma membrane"/>
    <property type="evidence" value="ECO:0007669"/>
    <property type="project" value="TreeGrafter"/>
</dbReference>
<dbReference type="OrthoDB" id="9800613at2"/>
<dbReference type="InterPro" id="IPR058624">
    <property type="entry name" value="MdtA-like_HH"/>
</dbReference>
<geneLocation type="plasmid" evidence="9 10">
    <name>unnamed1</name>
</geneLocation>
<feature type="region of interest" description="Disordered" evidence="3">
    <location>
        <begin position="376"/>
        <end position="424"/>
    </location>
</feature>
<dbReference type="Proteomes" id="UP000249605">
    <property type="component" value="Plasmid unnamed1"/>
</dbReference>
<feature type="chain" id="PRO_5016063548" evidence="4">
    <location>
        <begin position="32"/>
        <end position="424"/>
    </location>
</feature>
<keyword evidence="4" id="KW-0732">Signal</keyword>
<feature type="domain" description="Multidrug resistance protein MdtA-like beta-barrel" evidence="7">
    <location>
        <begin position="216"/>
        <end position="305"/>
    </location>
</feature>
<evidence type="ECO:0000256" key="2">
    <source>
        <dbReference type="ARBA" id="ARBA00009477"/>
    </source>
</evidence>
<dbReference type="Pfam" id="PF25967">
    <property type="entry name" value="RND-MFP_C"/>
    <property type="match status" value="1"/>
</dbReference>
<sequence length="424" mass="44208">MAAAHPCRARVISALCAAVLTGLFAAGPARGQGQSGAGRNAPPPAVTTIPVQVRDVAPATDFIGRVEAIRSFEARPRIEGTLEQVAFQEGQNVNAGDLLYVIEQAPYQTALDSAKAQLASAEAKQREAESAYGRTQELRQGGNVSQAQLDQALADRDAAQADVMMNQAQVRTAEINLGYTRITSPVRGRIGATSVTQGNLVGPSTGVLATVMQLDPIRVVFSVADRDLLALQRRLDITQPAQAADKFVPTLVLSDGSEYAEQGKIDFTNNSVDPQTGTVSIRAAFANPKRLLLPGQYVTVRVRRDQPEQRPVVPVAAVQQDQQGSYVLVLDDQNRVQRRPVETGPQVGQMLVVEKGLTAGETVVVGGVQKVRPGMVVQPSPAEPMTDDTQAGAAPGGAAPARASGGSGGASGAASGAPSGAAKE</sequence>
<dbReference type="InterPro" id="IPR058626">
    <property type="entry name" value="MdtA-like_b-barrel"/>
</dbReference>
<keyword evidence="10" id="KW-1185">Reference proteome</keyword>
<comment type="subcellular location">
    <subcellularLocation>
        <location evidence="1">Cell envelope</location>
    </subcellularLocation>
</comment>
<accession>A0A2U9S8T7</accession>
<gene>
    <name evidence="9" type="ORF">DM194_12820</name>
</gene>
<dbReference type="EMBL" id="CP029830">
    <property type="protein sequence ID" value="AWU95900.1"/>
    <property type="molecule type" value="Genomic_DNA"/>
</dbReference>
<dbReference type="Pfam" id="PF25944">
    <property type="entry name" value="Beta-barrel_RND"/>
    <property type="match status" value="1"/>
</dbReference>
<organism evidence="9 10">
    <name type="scientific">Azospirillum ramasamyi</name>
    <dbReference type="NCBI Taxonomy" id="682998"/>
    <lineage>
        <taxon>Bacteria</taxon>
        <taxon>Pseudomonadati</taxon>
        <taxon>Pseudomonadota</taxon>
        <taxon>Alphaproteobacteria</taxon>
        <taxon>Rhodospirillales</taxon>
        <taxon>Azospirillaceae</taxon>
        <taxon>Azospirillum</taxon>
    </lineage>
</organism>
<dbReference type="GO" id="GO:0030313">
    <property type="term" value="C:cell envelope"/>
    <property type="evidence" value="ECO:0007669"/>
    <property type="project" value="UniProtKB-SubCell"/>
</dbReference>
<dbReference type="PANTHER" id="PTHR30158">
    <property type="entry name" value="ACRA/E-RELATED COMPONENT OF DRUG EFFLUX TRANSPORTER"/>
    <property type="match status" value="1"/>
</dbReference>
<dbReference type="InterPro" id="IPR058625">
    <property type="entry name" value="MdtA-like_BSH"/>
</dbReference>
<comment type="similarity">
    <text evidence="2">Belongs to the membrane fusion protein (MFP) (TC 8.A.1) family.</text>
</comment>
<feature type="domain" description="Multidrug resistance protein MdtA-like alpha-helical hairpin" evidence="5">
    <location>
        <begin position="111"/>
        <end position="180"/>
    </location>
</feature>
<feature type="domain" description="Multidrug resistance protein MdtA-like barrel-sandwich hybrid" evidence="6">
    <location>
        <begin position="73"/>
        <end position="202"/>
    </location>
</feature>
<dbReference type="KEGG" id="azm:DM194_12820"/>
<dbReference type="FunFam" id="2.40.420.20:FF:000001">
    <property type="entry name" value="Efflux RND transporter periplasmic adaptor subunit"/>
    <property type="match status" value="1"/>
</dbReference>
<dbReference type="GO" id="GO:0046677">
    <property type="term" value="P:response to antibiotic"/>
    <property type="evidence" value="ECO:0007669"/>
    <property type="project" value="TreeGrafter"/>
</dbReference>
<dbReference type="SUPFAM" id="SSF111369">
    <property type="entry name" value="HlyD-like secretion proteins"/>
    <property type="match status" value="1"/>
</dbReference>